<evidence type="ECO:0000259" key="4">
    <source>
        <dbReference type="Pfam" id="PF05426"/>
    </source>
</evidence>
<evidence type="ECO:0000256" key="1">
    <source>
        <dbReference type="ARBA" id="ARBA00022729"/>
    </source>
</evidence>
<dbReference type="EMBL" id="BNBE01000001">
    <property type="protein sequence ID" value="GHF78839.1"/>
    <property type="molecule type" value="Genomic_DNA"/>
</dbReference>
<keyword evidence="6" id="KW-1185">Reference proteome</keyword>
<organism evidence="5 6">
    <name type="scientific">Streptomyces filamentosus</name>
    <name type="common">Streptomyces roseosporus</name>
    <dbReference type="NCBI Taxonomy" id="67294"/>
    <lineage>
        <taxon>Bacteria</taxon>
        <taxon>Bacillati</taxon>
        <taxon>Actinomycetota</taxon>
        <taxon>Actinomycetes</taxon>
        <taxon>Kitasatosporales</taxon>
        <taxon>Streptomycetaceae</taxon>
        <taxon>Streptomyces</taxon>
    </lineage>
</organism>
<proteinExistence type="predicted"/>
<feature type="domain" description="Alginate lyase" evidence="4">
    <location>
        <begin position="133"/>
        <end position="282"/>
    </location>
</feature>
<dbReference type="GO" id="GO:0042597">
    <property type="term" value="C:periplasmic space"/>
    <property type="evidence" value="ECO:0007669"/>
    <property type="project" value="InterPro"/>
</dbReference>
<dbReference type="SUPFAM" id="SSF48230">
    <property type="entry name" value="Chondroitin AC/alginate lyase"/>
    <property type="match status" value="1"/>
</dbReference>
<protein>
    <recommendedName>
        <fullName evidence="4">Alginate lyase domain-containing protein</fullName>
    </recommendedName>
</protein>
<dbReference type="Proteomes" id="UP000632849">
    <property type="component" value="Unassembled WGS sequence"/>
</dbReference>
<comment type="caution">
    <text evidence="5">The sequence shown here is derived from an EMBL/GenBank/DDBJ whole genome shotgun (WGS) entry which is preliminary data.</text>
</comment>
<name>A0A919BC49_STRFL</name>
<evidence type="ECO:0000313" key="5">
    <source>
        <dbReference type="EMBL" id="GHF78839.1"/>
    </source>
</evidence>
<reference evidence="5" key="1">
    <citation type="journal article" date="2014" name="Int. J. Syst. Evol. Microbiol.">
        <title>Complete genome sequence of Corynebacterium casei LMG S-19264T (=DSM 44701T), isolated from a smear-ripened cheese.</title>
        <authorList>
            <consortium name="US DOE Joint Genome Institute (JGI-PGF)"/>
            <person name="Walter F."/>
            <person name="Albersmeier A."/>
            <person name="Kalinowski J."/>
            <person name="Ruckert C."/>
        </authorList>
    </citation>
    <scope>NUCLEOTIDE SEQUENCE</scope>
    <source>
        <strain evidence="5">JCM 4122</strain>
    </source>
</reference>
<keyword evidence="2" id="KW-0456">Lyase</keyword>
<sequence>MPPQPRTRPPRPLHPGRPAHPARPRPRRRLHRRALAAALVPLLLLSAAACGGGDTGDGARVPQAGAAPERFRHPGVLVGGAQLDAVRRHVAAGEEPWASAYRAMSASDYASPDYVPHPAETVACASNAGTEACVAEREDALAAYTHALMWSVTGKKAHAAKAVEIMDAWARTVKEHTRDDADLQTAWSGSSWARAADIVHAGYPAWDGASVQRFKWMLRKAYLPAVTARVPDHNGNWELAMTDAAIGMAVFLEDRGLFEQSVRRYRARVPAYFYLASDGVLPKPPPGGTIDTADELATYWFGQRTYRDGLGQETCRNFMHIGYSLAATAHIAETAWHQGVDLYREEAPRIAAALEFHARYQLGATVPRWLCGGKVERTMGPDVEVALNHLEGRLGMRLPQTEKLAASQRPGGTDDLFVAWETLTHARNPTPA</sequence>
<evidence type="ECO:0000256" key="3">
    <source>
        <dbReference type="SAM" id="MobiDB-lite"/>
    </source>
</evidence>
<reference evidence="5" key="2">
    <citation type="submission" date="2020-09" db="EMBL/GenBank/DDBJ databases">
        <authorList>
            <person name="Sun Q."/>
            <person name="Ohkuma M."/>
        </authorList>
    </citation>
    <scope>NUCLEOTIDE SEQUENCE</scope>
    <source>
        <strain evidence="5">JCM 4122</strain>
    </source>
</reference>
<dbReference type="Gene3D" id="1.50.10.100">
    <property type="entry name" value="Chondroitin AC/alginate lyase"/>
    <property type="match status" value="1"/>
</dbReference>
<feature type="compositionally biased region" description="Pro residues" evidence="3">
    <location>
        <begin position="1"/>
        <end position="15"/>
    </location>
</feature>
<dbReference type="GO" id="GO:0016829">
    <property type="term" value="F:lyase activity"/>
    <property type="evidence" value="ECO:0007669"/>
    <property type="project" value="UniProtKB-KW"/>
</dbReference>
<dbReference type="InterPro" id="IPR008929">
    <property type="entry name" value="Chondroitin_lyas"/>
</dbReference>
<keyword evidence="1" id="KW-0732">Signal</keyword>
<feature type="region of interest" description="Disordered" evidence="3">
    <location>
        <begin position="1"/>
        <end position="28"/>
    </location>
</feature>
<dbReference type="InterPro" id="IPR008397">
    <property type="entry name" value="Alginate_lyase_dom"/>
</dbReference>
<dbReference type="AlphaFoldDB" id="A0A919BC49"/>
<gene>
    <name evidence="5" type="ORF">GCM10017667_02820</name>
</gene>
<evidence type="ECO:0000256" key="2">
    <source>
        <dbReference type="ARBA" id="ARBA00023239"/>
    </source>
</evidence>
<dbReference type="Pfam" id="PF05426">
    <property type="entry name" value="Alginate_lyase"/>
    <property type="match status" value="1"/>
</dbReference>
<evidence type="ECO:0000313" key="6">
    <source>
        <dbReference type="Proteomes" id="UP000632849"/>
    </source>
</evidence>
<accession>A0A919BC49</accession>